<sequence length="184" mass="21144">MTFDFQPHLFSDQIILIPLLPEHREELFQQAANPEVWELHPNKDRHERSSFDHFFDQALASKTALAIMDASANKVIGTTRFYDYNNLENHVAIGYTFLGKDYWGNGFNKAVKSLMFDYAFTKVDHVVLHIGESNLRSCRAAEKLGARRVGEDTRSFNGEPPVTNLVYQINKDEWRAANHTDSKP</sequence>
<reference evidence="3" key="1">
    <citation type="submission" date="2016-10" db="EMBL/GenBank/DDBJ databases">
        <authorList>
            <person name="Varghese N."/>
            <person name="Submissions S."/>
        </authorList>
    </citation>
    <scope>NUCLEOTIDE SEQUENCE [LARGE SCALE GENOMIC DNA]</scope>
    <source>
        <strain evidence="3">DSM 25575</strain>
    </source>
</reference>
<dbReference type="AlphaFoldDB" id="A0A1I4YFI7"/>
<gene>
    <name evidence="2" type="ORF">SAMN05421594_2357</name>
</gene>
<dbReference type="Proteomes" id="UP000198769">
    <property type="component" value="Unassembled WGS sequence"/>
</dbReference>
<keyword evidence="3" id="KW-1185">Reference proteome</keyword>
<dbReference type="Gene3D" id="3.40.630.30">
    <property type="match status" value="1"/>
</dbReference>
<organism evidence="2 3">
    <name type="scientific">Chryseobacterium oleae</name>
    <dbReference type="NCBI Taxonomy" id="491207"/>
    <lineage>
        <taxon>Bacteria</taxon>
        <taxon>Pseudomonadati</taxon>
        <taxon>Bacteroidota</taxon>
        <taxon>Flavobacteriia</taxon>
        <taxon>Flavobacteriales</taxon>
        <taxon>Weeksellaceae</taxon>
        <taxon>Chryseobacterium group</taxon>
        <taxon>Chryseobacterium</taxon>
    </lineage>
</organism>
<dbReference type="EMBL" id="FOVD01000003">
    <property type="protein sequence ID" value="SFN36359.1"/>
    <property type="molecule type" value="Genomic_DNA"/>
</dbReference>
<dbReference type="InterPro" id="IPR000182">
    <property type="entry name" value="GNAT_dom"/>
</dbReference>
<dbReference type="PANTHER" id="PTHR43610:SF1">
    <property type="entry name" value="N-ACETYLTRANSFERASE DOMAIN-CONTAINING PROTEIN"/>
    <property type="match status" value="1"/>
</dbReference>
<dbReference type="PROSITE" id="PS51186">
    <property type="entry name" value="GNAT"/>
    <property type="match status" value="1"/>
</dbReference>
<dbReference type="Pfam" id="PF13302">
    <property type="entry name" value="Acetyltransf_3"/>
    <property type="match status" value="1"/>
</dbReference>
<dbReference type="InterPro" id="IPR016181">
    <property type="entry name" value="Acyl_CoA_acyltransferase"/>
</dbReference>
<evidence type="ECO:0000259" key="1">
    <source>
        <dbReference type="PROSITE" id="PS51186"/>
    </source>
</evidence>
<keyword evidence="2" id="KW-0808">Transferase</keyword>
<dbReference type="PANTHER" id="PTHR43610">
    <property type="entry name" value="BLL6696 PROTEIN"/>
    <property type="match status" value="1"/>
</dbReference>
<accession>A0A1I4YFI7</accession>
<evidence type="ECO:0000313" key="3">
    <source>
        <dbReference type="Proteomes" id="UP000198769"/>
    </source>
</evidence>
<feature type="domain" description="N-acetyltransferase" evidence="1">
    <location>
        <begin position="14"/>
        <end position="172"/>
    </location>
</feature>
<evidence type="ECO:0000313" key="2">
    <source>
        <dbReference type="EMBL" id="SFN36359.1"/>
    </source>
</evidence>
<dbReference type="OrthoDB" id="9795199at2"/>
<dbReference type="GO" id="GO:0016747">
    <property type="term" value="F:acyltransferase activity, transferring groups other than amino-acyl groups"/>
    <property type="evidence" value="ECO:0007669"/>
    <property type="project" value="InterPro"/>
</dbReference>
<dbReference type="SUPFAM" id="SSF55729">
    <property type="entry name" value="Acyl-CoA N-acyltransferases (Nat)"/>
    <property type="match status" value="1"/>
</dbReference>
<proteinExistence type="predicted"/>
<protein>
    <submittedName>
        <fullName evidence="2">Protein N-acetyltransferase, RimJ/RimL family</fullName>
    </submittedName>
</protein>
<name>A0A1I4YFI7_CHROL</name>
<dbReference type="RefSeq" id="WP_090024614.1">
    <property type="nucleotide sequence ID" value="NZ_FOVD01000003.1"/>
</dbReference>